<dbReference type="Proteomes" id="UP000054172">
    <property type="component" value="Unassembled WGS sequence"/>
</dbReference>
<proteinExistence type="predicted"/>
<feature type="binding site" evidence="2">
    <location>
        <begin position="170"/>
        <end position="177"/>
    </location>
    <ligand>
        <name>ATP</name>
        <dbReference type="ChEBI" id="CHEBI:30616"/>
    </ligand>
</feature>
<evidence type="ECO:0000313" key="6">
    <source>
        <dbReference type="Proteomes" id="UP000054172"/>
    </source>
</evidence>
<evidence type="ECO:0000259" key="4">
    <source>
        <dbReference type="PROSITE" id="PS51459"/>
    </source>
</evidence>
<accession>A0A0Q4B6Y5</accession>
<dbReference type="SUPFAM" id="SSF140931">
    <property type="entry name" value="Fic-like"/>
    <property type="match status" value="1"/>
</dbReference>
<feature type="domain" description="Fido" evidence="4">
    <location>
        <begin position="86"/>
        <end position="233"/>
    </location>
</feature>
<reference evidence="5" key="1">
    <citation type="submission" date="2015-08" db="EMBL/GenBank/DDBJ databases">
        <title>Candidatus Bacteriodes Periocalifornicus.</title>
        <authorList>
            <person name="McLean J.S."/>
            <person name="Kelley S."/>
        </authorList>
    </citation>
    <scope>NUCLEOTIDE SEQUENCE [LARGE SCALE GENOMIC DNA]</scope>
    <source>
        <strain evidence="5">12B</strain>
    </source>
</reference>
<evidence type="ECO:0000256" key="2">
    <source>
        <dbReference type="PIRSR" id="PIRSR640198-2"/>
    </source>
</evidence>
<dbReference type="AlphaFoldDB" id="A0A0Q4B6Y5"/>
<keyword evidence="2" id="KW-0547">Nucleotide-binding</keyword>
<keyword evidence="2" id="KW-0067">ATP-binding</keyword>
<evidence type="ECO:0000256" key="3">
    <source>
        <dbReference type="PIRSR" id="PIRSR640198-3"/>
    </source>
</evidence>
<dbReference type="STRING" id="1702214.AL399_07805"/>
<organism evidence="5 6">
    <name type="scientific">Candidatus [Bacteroides] periocalifornicus</name>
    <dbReference type="NCBI Taxonomy" id="1702214"/>
    <lineage>
        <taxon>Bacteria</taxon>
        <taxon>Pseudomonadati</taxon>
        <taxon>Bacteroidota</taxon>
    </lineage>
</organism>
<feature type="active site" evidence="1">
    <location>
        <position position="166"/>
    </location>
</feature>
<dbReference type="Pfam" id="PF02661">
    <property type="entry name" value="Fic"/>
    <property type="match status" value="1"/>
</dbReference>
<evidence type="ECO:0000256" key="1">
    <source>
        <dbReference type="PIRSR" id="PIRSR640198-1"/>
    </source>
</evidence>
<dbReference type="InterPro" id="IPR003812">
    <property type="entry name" value="Fido"/>
</dbReference>
<sequence length="236" mass="26970">MDLLSTLREQARTHLSGGLYHNTQILFAYHSNRIEGCRLSSEQTRYLFETNTIMPTDSTLNADDLVETINHFCCFDLLLERIGEPLSEPIVKELHQTLKSSTSQARASWFVVGGYKRIPNEVAMLETTPPSEVPGAMRRLLEGYAALAHVALEEIVDLHYHFEAIHPFQDGNGRVGRLLMFRECLANGVMPFIITEELKAFYYRGLQEYSRVKGYLLDTCRTAQDEYAAMVQRFAR</sequence>
<dbReference type="EMBL" id="LIIK01000043">
    <property type="protein sequence ID" value="KQM08359.1"/>
    <property type="molecule type" value="Genomic_DNA"/>
</dbReference>
<dbReference type="PANTHER" id="PTHR13504:SF38">
    <property type="entry name" value="FIDO DOMAIN-CONTAINING PROTEIN"/>
    <property type="match status" value="1"/>
</dbReference>
<gene>
    <name evidence="5" type="ORF">AL399_07805</name>
</gene>
<dbReference type="PROSITE" id="PS51459">
    <property type="entry name" value="FIDO"/>
    <property type="match status" value="1"/>
</dbReference>
<dbReference type="GO" id="GO:0005524">
    <property type="term" value="F:ATP binding"/>
    <property type="evidence" value="ECO:0007669"/>
    <property type="project" value="UniProtKB-KW"/>
</dbReference>
<comment type="caution">
    <text evidence="5">The sequence shown here is derived from an EMBL/GenBank/DDBJ whole genome shotgun (WGS) entry which is preliminary data.</text>
</comment>
<feature type="site" description="Important for autoinhibition of adenylyltransferase activity" evidence="3">
    <location>
        <position position="35"/>
    </location>
</feature>
<protein>
    <submittedName>
        <fullName evidence="5">Cell filamentation protein Fic</fullName>
    </submittedName>
</protein>
<dbReference type="InterPro" id="IPR036597">
    <property type="entry name" value="Fido-like_dom_sf"/>
</dbReference>
<keyword evidence="6" id="KW-1185">Reference proteome</keyword>
<dbReference type="PANTHER" id="PTHR13504">
    <property type="entry name" value="FIDO DOMAIN-CONTAINING PROTEIN DDB_G0283145"/>
    <property type="match status" value="1"/>
</dbReference>
<feature type="binding site" evidence="2">
    <location>
        <begin position="202"/>
        <end position="203"/>
    </location>
    <ligand>
        <name>ATP</name>
        <dbReference type="ChEBI" id="CHEBI:30616"/>
    </ligand>
</feature>
<evidence type="ECO:0000313" key="5">
    <source>
        <dbReference type="EMBL" id="KQM08359.1"/>
    </source>
</evidence>
<dbReference type="Gene3D" id="1.10.3290.10">
    <property type="entry name" value="Fido-like domain"/>
    <property type="match status" value="1"/>
</dbReference>
<dbReference type="InterPro" id="IPR040198">
    <property type="entry name" value="Fido_containing"/>
</dbReference>
<name>A0A0Q4B6Y5_9BACT</name>
<dbReference type="PATRIC" id="fig|1702214.3.peg.1405"/>